<keyword evidence="5 6" id="KW-0413">Isomerase</keyword>
<comment type="catalytic activity">
    <reaction evidence="1">
        <text>[protein]-peptidylproline (omega=180) = [protein]-peptidylproline (omega=0)</text>
        <dbReference type="Rhea" id="RHEA:16237"/>
        <dbReference type="Rhea" id="RHEA-COMP:10747"/>
        <dbReference type="Rhea" id="RHEA-COMP:10748"/>
        <dbReference type="ChEBI" id="CHEBI:83833"/>
        <dbReference type="ChEBI" id="CHEBI:83834"/>
        <dbReference type="EC" id="5.2.1.8"/>
    </reaction>
</comment>
<dbReference type="SUPFAM" id="SSF54534">
    <property type="entry name" value="FKBP-like"/>
    <property type="match status" value="1"/>
</dbReference>
<keyword evidence="10" id="KW-1185">Reference proteome</keyword>
<dbReference type="InterPro" id="IPR046357">
    <property type="entry name" value="PPIase_dom_sf"/>
</dbReference>
<dbReference type="OrthoDB" id="14196at2"/>
<dbReference type="PROSITE" id="PS51257">
    <property type="entry name" value="PROKAR_LIPOPROTEIN"/>
    <property type="match status" value="1"/>
</dbReference>
<evidence type="ECO:0000256" key="2">
    <source>
        <dbReference type="ARBA" id="ARBA00013194"/>
    </source>
</evidence>
<protein>
    <recommendedName>
        <fullName evidence="2">peptidylprolyl isomerase</fullName>
        <ecNumber evidence="2">5.2.1.8</ecNumber>
    </recommendedName>
</protein>
<reference evidence="9 10" key="1">
    <citation type="submission" date="2019-01" db="EMBL/GenBank/DDBJ databases">
        <title>Draft genome sequences of the type strains of six Macrococcus species.</title>
        <authorList>
            <person name="Mazhar S."/>
            <person name="Altermann E."/>
            <person name="Hill C."/>
            <person name="Mcauliffe O."/>
        </authorList>
    </citation>
    <scope>NUCLEOTIDE SEQUENCE [LARGE SCALE GENOMIC DNA]</scope>
    <source>
        <strain evidence="9 10">CCM4809</strain>
    </source>
</reference>
<organism evidence="9 10">
    <name type="scientific">Macrococcus hajekii</name>
    <dbReference type="NCBI Taxonomy" id="198482"/>
    <lineage>
        <taxon>Bacteria</taxon>
        <taxon>Bacillati</taxon>
        <taxon>Bacillota</taxon>
        <taxon>Bacilli</taxon>
        <taxon>Bacillales</taxon>
        <taxon>Staphylococcaceae</taxon>
        <taxon>Macrococcus</taxon>
    </lineage>
</organism>
<proteinExistence type="predicted"/>
<dbReference type="InterPro" id="IPR027304">
    <property type="entry name" value="Trigger_fact/SurA_dom_sf"/>
</dbReference>
<evidence type="ECO:0000256" key="1">
    <source>
        <dbReference type="ARBA" id="ARBA00000971"/>
    </source>
</evidence>
<dbReference type="GO" id="GO:0003755">
    <property type="term" value="F:peptidyl-prolyl cis-trans isomerase activity"/>
    <property type="evidence" value="ECO:0007669"/>
    <property type="project" value="UniProtKB-KW"/>
</dbReference>
<dbReference type="EMBL" id="SCWE01000001">
    <property type="protein sequence ID" value="TDM02579.1"/>
    <property type="molecule type" value="Genomic_DNA"/>
</dbReference>
<dbReference type="InterPro" id="IPR050245">
    <property type="entry name" value="PrsA_foldase"/>
</dbReference>
<name>A0A4R6BLC5_9STAP</name>
<dbReference type="PROSITE" id="PS50198">
    <property type="entry name" value="PPIC_PPIASE_2"/>
    <property type="match status" value="1"/>
</dbReference>
<gene>
    <name evidence="9" type="ORF">ERX37_00335</name>
</gene>
<dbReference type="SUPFAM" id="SSF109998">
    <property type="entry name" value="Triger factor/SurA peptide-binding domain-like"/>
    <property type="match status" value="1"/>
</dbReference>
<sequence>MKKIKKAIVPALLSVSVLGLTACGNAEEGKTLITSKAGDVTTTNVLDQLGKDEIAQNAFQILLKDILKDKYGKQVDDKKIKEQVDADIKKYGGEEQFLALLQQQQPGMTVDKYKESRITEAYQKQLMNDTVKITDEDIKNSTKKASHILIKVKSESDPTGLTDEKAKAKAQDILAELKKNPDKFAEIAKKESGDTGTKEKGGSLGYVVKGDTVAEFEKALFKLKEGEMSDLVKTDYGYHIIKAEKQDDFNKEKENLKEKLRQAKVQEKPALMMDAYKKMLKEYNVEYKDEDLKRIIDEKILNASAAQQ</sequence>
<evidence type="ECO:0000259" key="8">
    <source>
        <dbReference type="PROSITE" id="PS50198"/>
    </source>
</evidence>
<feature type="chain" id="PRO_5039318948" description="peptidylprolyl isomerase" evidence="7">
    <location>
        <begin position="23"/>
        <end position="308"/>
    </location>
</feature>
<dbReference type="InterPro" id="IPR000297">
    <property type="entry name" value="PPIase_PpiC"/>
</dbReference>
<dbReference type="RefSeq" id="WP_133428668.1">
    <property type="nucleotide sequence ID" value="NZ_BMCC01000002.1"/>
</dbReference>
<evidence type="ECO:0000313" key="9">
    <source>
        <dbReference type="EMBL" id="TDM02579.1"/>
    </source>
</evidence>
<dbReference type="Proteomes" id="UP000295328">
    <property type="component" value="Unassembled WGS sequence"/>
</dbReference>
<accession>A0A4R6BLC5</accession>
<evidence type="ECO:0000256" key="7">
    <source>
        <dbReference type="SAM" id="SignalP"/>
    </source>
</evidence>
<dbReference type="PANTHER" id="PTHR47245:SF1">
    <property type="entry name" value="FOLDASE PROTEIN PRSA"/>
    <property type="match status" value="1"/>
</dbReference>
<evidence type="ECO:0000313" key="10">
    <source>
        <dbReference type="Proteomes" id="UP000295328"/>
    </source>
</evidence>
<dbReference type="PANTHER" id="PTHR47245">
    <property type="entry name" value="PEPTIDYLPROLYL ISOMERASE"/>
    <property type="match status" value="1"/>
</dbReference>
<dbReference type="Pfam" id="PF13616">
    <property type="entry name" value="Rotamase_3"/>
    <property type="match status" value="1"/>
</dbReference>
<evidence type="ECO:0000256" key="4">
    <source>
        <dbReference type="ARBA" id="ARBA00023110"/>
    </source>
</evidence>
<evidence type="ECO:0000256" key="6">
    <source>
        <dbReference type="PROSITE-ProRule" id="PRU00278"/>
    </source>
</evidence>
<feature type="domain" description="PpiC" evidence="8">
    <location>
        <begin position="140"/>
        <end position="245"/>
    </location>
</feature>
<comment type="caution">
    <text evidence="9">The sequence shown here is derived from an EMBL/GenBank/DDBJ whole genome shotgun (WGS) entry which is preliminary data.</text>
</comment>
<dbReference type="EC" id="5.2.1.8" evidence="2"/>
<evidence type="ECO:0000256" key="3">
    <source>
        <dbReference type="ARBA" id="ARBA00022729"/>
    </source>
</evidence>
<dbReference type="AlphaFoldDB" id="A0A4R6BLC5"/>
<keyword evidence="4 6" id="KW-0697">Rotamase</keyword>
<evidence type="ECO:0000256" key="5">
    <source>
        <dbReference type="ARBA" id="ARBA00023235"/>
    </source>
</evidence>
<dbReference type="Gene3D" id="3.10.50.40">
    <property type="match status" value="1"/>
</dbReference>
<keyword evidence="3 7" id="KW-0732">Signal</keyword>
<feature type="signal peptide" evidence="7">
    <location>
        <begin position="1"/>
        <end position="22"/>
    </location>
</feature>